<dbReference type="Pfam" id="PF19054">
    <property type="entry name" value="DUF5753"/>
    <property type="match status" value="1"/>
</dbReference>
<dbReference type="RefSeq" id="WP_311723496.1">
    <property type="nucleotide sequence ID" value="NZ_JAVRFD010000004.1"/>
</dbReference>
<comment type="caution">
    <text evidence="2">The sequence shown here is derived from an EMBL/GenBank/DDBJ whole genome shotgun (WGS) entry which is preliminary data.</text>
</comment>
<evidence type="ECO:0000313" key="2">
    <source>
        <dbReference type="EMBL" id="MDT0543120.1"/>
    </source>
</evidence>
<proteinExistence type="predicted"/>
<evidence type="ECO:0000313" key="3">
    <source>
        <dbReference type="Proteomes" id="UP001180754"/>
    </source>
</evidence>
<protein>
    <recommendedName>
        <fullName evidence="1">DUF5753 domain-containing protein</fullName>
    </recommendedName>
</protein>
<organism evidence="2 3">
    <name type="scientific">Streptomyces lonegramiae</name>
    <dbReference type="NCBI Taxonomy" id="3075524"/>
    <lineage>
        <taxon>Bacteria</taxon>
        <taxon>Bacillati</taxon>
        <taxon>Actinomycetota</taxon>
        <taxon>Actinomycetes</taxon>
        <taxon>Kitasatosporales</taxon>
        <taxon>Streptomycetaceae</taxon>
        <taxon>Streptomyces</taxon>
    </lineage>
</organism>
<keyword evidence="3" id="KW-1185">Reference proteome</keyword>
<dbReference type="Proteomes" id="UP001180754">
    <property type="component" value="Unassembled WGS sequence"/>
</dbReference>
<accession>A0ABU2XC44</accession>
<feature type="domain" description="DUF5753" evidence="1">
    <location>
        <begin position="7"/>
        <end position="45"/>
    </location>
</feature>
<name>A0ABU2XC44_9ACTN</name>
<evidence type="ECO:0000259" key="1">
    <source>
        <dbReference type="Pfam" id="PF19054"/>
    </source>
</evidence>
<dbReference type="EMBL" id="JAVRFD010000004">
    <property type="protein sequence ID" value="MDT0543120.1"/>
    <property type="molecule type" value="Genomic_DNA"/>
</dbReference>
<sequence length="59" mass="6342">MPRGCGGPLGGYIVSDEGDVATMVKMFDDLRQLALSEADSAELLAANLKKHRRRATTHA</sequence>
<gene>
    <name evidence="2" type="ORF">RND15_10335</name>
</gene>
<dbReference type="InterPro" id="IPR043917">
    <property type="entry name" value="DUF5753"/>
</dbReference>
<reference evidence="2" key="1">
    <citation type="submission" date="2024-05" db="EMBL/GenBank/DDBJ databases">
        <title>30 novel species of actinomycetes from the DSMZ collection.</title>
        <authorList>
            <person name="Nouioui I."/>
        </authorList>
    </citation>
    <scope>NUCLEOTIDE SEQUENCE</scope>
    <source>
        <strain evidence="2">DSM 41529</strain>
    </source>
</reference>